<dbReference type="SUPFAM" id="SSF54373">
    <property type="entry name" value="FAD-linked reductases, C-terminal domain"/>
    <property type="match status" value="1"/>
</dbReference>
<dbReference type="RefSeq" id="WP_007472565.1">
    <property type="nucleotide sequence ID" value="NZ_KQ130610.1"/>
</dbReference>
<gene>
    <name evidence="6" type="ORF">X560_0111</name>
</gene>
<evidence type="ECO:0000256" key="1">
    <source>
        <dbReference type="ARBA" id="ARBA00001974"/>
    </source>
</evidence>
<keyword evidence="4" id="KW-0560">Oxidoreductase</keyword>
<dbReference type="Pfam" id="PF01266">
    <property type="entry name" value="DAO"/>
    <property type="match status" value="1"/>
</dbReference>
<dbReference type="SUPFAM" id="SSF51905">
    <property type="entry name" value="FAD/NAD(P)-binding domain"/>
    <property type="match status" value="1"/>
</dbReference>
<dbReference type="OrthoDB" id="9805337at2"/>
<evidence type="ECO:0000256" key="3">
    <source>
        <dbReference type="ARBA" id="ARBA00022630"/>
    </source>
</evidence>
<evidence type="ECO:0000256" key="4">
    <source>
        <dbReference type="ARBA" id="ARBA00023002"/>
    </source>
</evidence>
<feature type="domain" description="FAD dependent oxidoreductase" evidence="5">
    <location>
        <begin position="2"/>
        <end position="341"/>
    </location>
</feature>
<dbReference type="InterPro" id="IPR036188">
    <property type="entry name" value="FAD/NAD-bd_sf"/>
</dbReference>
<dbReference type="PANTHER" id="PTHR13847">
    <property type="entry name" value="SARCOSINE DEHYDROGENASE-RELATED"/>
    <property type="match status" value="1"/>
</dbReference>
<comment type="caution">
    <text evidence="6">The sequence shown here is derived from an EMBL/GenBank/DDBJ whole genome shotgun (WGS) entry which is preliminary data.</text>
</comment>
<keyword evidence="7" id="KW-1185">Reference proteome</keyword>
<dbReference type="PANTHER" id="PTHR13847:SF286">
    <property type="entry name" value="D-AMINO ACID DEHYDROGENASE"/>
    <property type="match status" value="1"/>
</dbReference>
<dbReference type="AlphaFoldDB" id="A0A0J8GF26"/>
<name>A0A0J8GF26_9LIST</name>
<dbReference type="GO" id="GO:0016491">
    <property type="term" value="F:oxidoreductase activity"/>
    <property type="evidence" value="ECO:0007669"/>
    <property type="project" value="UniProtKB-KW"/>
</dbReference>
<dbReference type="PATRIC" id="fig|1430899.3.peg.111"/>
<evidence type="ECO:0000313" key="6">
    <source>
        <dbReference type="EMBL" id="KMT61292.1"/>
    </source>
</evidence>
<evidence type="ECO:0000256" key="2">
    <source>
        <dbReference type="ARBA" id="ARBA00009410"/>
    </source>
</evidence>
<dbReference type="Gene3D" id="3.50.50.60">
    <property type="entry name" value="FAD/NAD(P)-binding domain"/>
    <property type="match status" value="1"/>
</dbReference>
<dbReference type="EMBL" id="AZHO01000003">
    <property type="protein sequence ID" value="KMT61292.1"/>
    <property type="molecule type" value="Genomic_DNA"/>
</dbReference>
<comment type="similarity">
    <text evidence="2">Belongs to the DadA oxidoreductase family.</text>
</comment>
<dbReference type="Gene3D" id="3.30.9.10">
    <property type="entry name" value="D-Amino Acid Oxidase, subunit A, domain 2"/>
    <property type="match status" value="1"/>
</dbReference>
<accession>A0A0J8GF26</accession>
<dbReference type="GO" id="GO:0005737">
    <property type="term" value="C:cytoplasm"/>
    <property type="evidence" value="ECO:0007669"/>
    <property type="project" value="TreeGrafter"/>
</dbReference>
<comment type="cofactor">
    <cofactor evidence="1">
        <name>FAD</name>
        <dbReference type="ChEBI" id="CHEBI:57692"/>
    </cofactor>
</comment>
<dbReference type="Proteomes" id="UP000052258">
    <property type="component" value="Unassembled WGS sequence"/>
</dbReference>
<sequence>MKIAVIGSGIIGASATYHLAKWGHEVTVIDNQERGQATEHAAGIICPWLSKRRNKVWYELAKNSVAFYPELSEELAGVKIESGYKQVGTLALRAREEALISLFDLAIERRKTAPTMGEIKLLNEEEVKERFPLVKPGFGAVFVSGGGRVRGGQIRDALLQGAAQNGITQIFETAKLTAEGALFAGEKEVPYDRLVLSAGAFLPKLMEPLGYKVQVLAQKGQIITMTFDQKTDDWPVILPPATKSIVPFNDGEIMLGATHEKEAEFDLEKTEAGYREIVTELSAFIHLESALKSDMSVGTRPYTPDFAPFIGQIGNEPIFLANGLGASGLTTGPFVGKLLAECVTSEKTSMDIARFDPAPYITKF</sequence>
<proteinExistence type="inferred from homology"/>
<dbReference type="InterPro" id="IPR006076">
    <property type="entry name" value="FAD-dep_OxRdtase"/>
</dbReference>
<protein>
    <submittedName>
        <fullName evidence="6">Putative oxidoreductase</fullName>
    </submittedName>
</protein>
<evidence type="ECO:0000259" key="5">
    <source>
        <dbReference type="Pfam" id="PF01266"/>
    </source>
</evidence>
<reference evidence="6 7" key="1">
    <citation type="journal article" date="2015" name="Genome Biol. Evol.">
        <title>Comparative Genomics of Listeria Sensu Lato: Genus-Wide Differences in Evolutionary Dynamics and the Progressive Gain of Complex, Potentially Pathogenicity-Related Traits through Lateral Gene Transfer.</title>
        <authorList>
            <person name="Chiara M."/>
            <person name="Caruso M."/>
            <person name="D'Erchia A.M."/>
            <person name="Manzari C."/>
            <person name="Fraccalvieri R."/>
            <person name="Goffredo E."/>
            <person name="Latorre L."/>
            <person name="Miccolupo A."/>
            <person name="Padalino I."/>
            <person name="Santagada G."/>
            <person name="Chiocco D."/>
            <person name="Pesole G."/>
            <person name="Horner D.S."/>
            <person name="Parisi A."/>
        </authorList>
    </citation>
    <scope>NUCLEOTIDE SEQUENCE [LARGE SCALE GENOMIC DNA]</scope>
    <source>
        <strain evidence="6 7">1991</strain>
    </source>
</reference>
<keyword evidence="3" id="KW-0285">Flavoprotein</keyword>
<organism evidence="6 7">
    <name type="scientific">Listeria fleischmannii 1991</name>
    <dbReference type="NCBI Taxonomy" id="1430899"/>
    <lineage>
        <taxon>Bacteria</taxon>
        <taxon>Bacillati</taxon>
        <taxon>Bacillota</taxon>
        <taxon>Bacilli</taxon>
        <taxon>Bacillales</taxon>
        <taxon>Listeriaceae</taxon>
        <taxon>Listeria</taxon>
    </lineage>
</organism>
<evidence type="ECO:0000313" key="7">
    <source>
        <dbReference type="Proteomes" id="UP000052258"/>
    </source>
</evidence>